<dbReference type="NCBIfam" id="TIGR04019">
    <property type="entry name" value="B_thiol_YtxJ"/>
    <property type="match status" value="1"/>
</dbReference>
<evidence type="ECO:0000313" key="1">
    <source>
        <dbReference type="EMBL" id="MBD3326756.1"/>
    </source>
</evidence>
<dbReference type="InterPro" id="IPR022551">
    <property type="entry name" value="BrxC"/>
</dbReference>
<gene>
    <name evidence="1" type="primary">ytxJ</name>
    <name evidence="1" type="ORF">GF339_19385</name>
</gene>
<name>A0A9D5JZQ3_9BACT</name>
<sequence>MKNISTIHSIADWETLKQQIPSYGLLVFKFSPRCPISRSVERDFDDWCAQLADDTALACAKVDVVGTRDVSRHLAKELNVRHESPQAIWMTPDQQVAWHASHRSINPNALNTQLEKRQG</sequence>
<dbReference type="AlphaFoldDB" id="A0A9D5JZQ3"/>
<dbReference type="EMBL" id="WJJP01000632">
    <property type="protein sequence ID" value="MBD3326756.1"/>
    <property type="molecule type" value="Genomic_DNA"/>
</dbReference>
<reference evidence="1" key="1">
    <citation type="submission" date="2019-11" db="EMBL/GenBank/DDBJ databases">
        <title>Microbial mats filling the niche in hypersaline microbial mats.</title>
        <authorList>
            <person name="Wong H.L."/>
            <person name="Macleod F.I."/>
            <person name="White R.A. III"/>
            <person name="Burns B.P."/>
        </authorList>
    </citation>
    <scope>NUCLEOTIDE SEQUENCE</scope>
    <source>
        <strain evidence="1">Rbin_158</strain>
    </source>
</reference>
<dbReference type="Pfam" id="PF11009">
    <property type="entry name" value="BrxC"/>
    <property type="match status" value="1"/>
</dbReference>
<proteinExistence type="predicted"/>
<protein>
    <submittedName>
        <fullName evidence="1">Bacillithiol system redox-active protein YtxJ</fullName>
    </submittedName>
</protein>
<accession>A0A9D5JZQ3</accession>
<organism evidence="1 2">
    <name type="scientific">candidate division KSB3 bacterium</name>
    <dbReference type="NCBI Taxonomy" id="2044937"/>
    <lineage>
        <taxon>Bacteria</taxon>
        <taxon>candidate division KSB3</taxon>
    </lineage>
</organism>
<dbReference type="Gene3D" id="3.40.30.10">
    <property type="entry name" value="Glutaredoxin"/>
    <property type="match status" value="1"/>
</dbReference>
<dbReference type="Proteomes" id="UP000649604">
    <property type="component" value="Unassembled WGS sequence"/>
</dbReference>
<evidence type="ECO:0000313" key="2">
    <source>
        <dbReference type="Proteomes" id="UP000649604"/>
    </source>
</evidence>
<dbReference type="InterPro" id="IPR036249">
    <property type="entry name" value="Thioredoxin-like_sf"/>
</dbReference>
<comment type="caution">
    <text evidence="1">The sequence shown here is derived from an EMBL/GenBank/DDBJ whole genome shotgun (WGS) entry which is preliminary data.</text>
</comment>
<dbReference type="SUPFAM" id="SSF52833">
    <property type="entry name" value="Thioredoxin-like"/>
    <property type="match status" value="1"/>
</dbReference>